<dbReference type="AlphaFoldDB" id="A0A448PDA5"/>
<sequence length="836" mass="92625">MRILQVSAHLPPDFVSGGALVPHRFAHELRKRGHESFVFAGRLNDLAPLEVRDEDDDGVPVRWIGNSAFIGWGDRKNFDHPAIASRFEEYLLEVDPDIVHFHSIQTLGAQMLDIAKSHGYPTVVTMHDFWWVCARQFLVDRDGEPCPLVVSCGECECEAGREHLENRNEWLAKRLESADLVLFPSASARDVLVANGVPLEKTAVNENGIDVTESDVKREELPYVHFMYTGGDAEMKGYGVLKKAAQLAKVAPGTVLDLYNTPAEGFPSWAQHQPRYDRDELPEVFAGHDVLILPSVMRESHSIVTREALRAGLAVIATDSIGPEEAINHGTNGMIVRSADPVDLARAIEKMSDPEVTRPMLNQGSASKIVSVDEQIDQIEDLYTDLLAGEGTSKAAVRDGVRTLIRNVLIVIGIQGAAGRYRAHFPAEGLRMRGVEPTILHFNSPLLEQEALDADAVVFYRVPATYRVLDVIKKIRESDRIIPIVGDVDDLIFDPDIVSTLDNLNRLDDAERELWIRGVHRYRTTFEQCDYFIGSTELISAEAERLLGVPAQRFHNGVGALLARVSERALNQPRSEGPPRIGFFSGTDTHDADWASIEGAIARVLDSHPDVELWLGGLVEPTEVLAPYENRIKRFPFVPWHELPALLRDVDVCLAPLTTESHFNEAKSAIKWLEAALVETPTVASPSQPFVEAIRPRETGMIAATEDEWVDALTTLLDDPALRDRMGRAAKRQALLERSPDMQGWAYLNILIDAWLHVAEHGHKESSTFPPVVDDELADPTAGVEPYTLSAQRSGPAGIPALVRVRQLAQKGVHSLRTEGVQPTVRKVVGKIQGRL</sequence>
<dbReference type="Pfam" id="PF13692">
    <property type="entry name" value="Glyco_trans_1_4"/>
    <property type="match status" value="1"/>
</dbReference>
<gene>
    <name evidence="5" type="ORF">NCTC13354_00610</name>
</gene>
<protein>
    <submittedName>
        <fullName evidence="5">Colanic acid biosynthesis glycosyltransferase WcaL</fullName>
    </submittedName>
</protein>
<name>A0A448PDA5_9ACTO</name>
<dbReference type="GO" id="GO:0016757">
    <property type="term" value="F:glycosyltransferase activity"/>
    <property type="evidence" value="ECO:0007669"/>
    <property type="project" value="UniProtKB-KW"/>
</dbReference>
<proteinExistence type="predicted"/>
<feature type="domain" description="Glycosyl transferase family 1" evidence="3">
    <location>
        <begin position="629"/>
        <end position="732"/>
    </location>
</feature>
<evidence type="ECO:0000259" key="4">
    <source>
        <dbReference type="Pfam" id="PF13439"/>
    </source>
</evidence>
<feature type="domain" description="Glycosyltransferase subfamily 4-like N-terminal" evidence="4">
    <location>
        <begin position="16"/>
        <end position="212"/>
    </location>
</feature>
<dbReference type="Proteomes" id="UP000269542">
    <property type="component" value="Chromosome"/>
</dbReference>
<dbReference type="PANTHER" id="PTHR45947">
    <property type="entry name" value="SULFOQUINOVOSYL TRANSFERASE SQD2"/>
    <property type="match status" value="1"/>
</dbReference>
<evidence type="ECO:0000313" key="5">
    <source>
        <dbReference type="EMBL" id="VEI12912.1"/>
    </source>
</evidence>
<accession>A0A448PDA5</accession>
<dbReference type="EMBL" id="LR134476">
    <property type="protein sequence ID" value="VEI12912.1"/>
    <property type="molecule type" value="Genomic_DNA"/>
</dbReference>
<evidence type="ECO:0000259" key="3">
    <source>
        <dbReference type="Pfam" id="PF00534"/>
    </source>
</evidence>
<dbReference type="KEGG" id="tbw:NCTC13354_00610"/>
<keyword evidence="2 5" id="KW-0808">Transferase</keyword>
<dbReference type="CDD" id="cd03801">
    <property type="entry name" value="GT4_PimA-like"/>
    <property type="match status" value="1"/>
</dbReference>
<evidence type="ECO:0000256" key="2">
    <source>
        <dbReference type="ARBA" id="ARBA00022679"/>
    </source>
</evidence>
<dbReference type="InterPro" id="IPR028098">
    <property type="entry name" value="Glyco_trans_4-like_N"/>
</dbReference>
<dbReference type="RefSeq" id="WP_126416080.1">
    <property type="nucleotide sequence ID" value="NZ_LR134476.1"/>
</dbReference>
<keyword evidence="6" id="KW-1185">Reference proteome</keyword>
<keyword evidence="1" id="KW-0328">Glycosyltransferase</keyword>
<dbReference type="InterPro" id="IPR001296">
    <property type="entry name" value="Glyco_trans_1"/>
</dbReference>
<evidence type="ECO:0000256" key="1">
    <source>
        <dbReference type="ARBA" id="ARBA00022676"/>
    </source>
</evidence>
<dbReference type="Gene3D" id="3.40.50.2000">
    <property type="entry name" value="Glycogen Phosphorylase B"/>
    <property type="match status" value="4"/>
</dbReference>
<dbReference type="InterPro" id="IPR050194">
    <property type="entry name" value="Glycosyltransferase_grp1"/>
</dbReference>
<dbReference type="GO" id="GO:1901137">
    <property type="term" value="P:carbohydrate derivative biosynthetic process"/>
    <property type="evidence" value="ECO:0007669"/>
    <property type="project" value="UniProtKB-ARBA"/>
</dbReference>
<reference evidence="5 6" key="1">
    <citation type="submission" date="2018-12" db="EMBL/GenBank/DDBJ databases">
        <authorList>
            <consortium name="Pathogen Informatics"/>
        </authorList>
    </citation>
    <scope>NUCLEOTIDE SEQUENCE [LARGE SCALE GENOMIC DNA]</scope>
    <source>
        <strain evidence="5 6">NCTC13354</strain>
    </source>
</reference>
<evidence type="ECO:0000313" key="6">
    <source>
        <dbReference type="Proteomes" id="UP000269542"/>
    </source>
</evidence>
<organism evidence="5 6">
    <name type="scientific">Trueperella bialowiezensis</name>
    <dbReference type="NCBI Taxonomy" id="312285"/>
    <lineage>
        <taxon>Bacteria</taxon>
        <taxon>Bacillati</taxon>
        <taxon>Actinomycetota</taxon>
        <taxon>Actinomycetes</taxon>
        <taxon>Actinomycetales</taxon>
        <taxon>Actinomycetaceae</taxon>
        <taxon>Trueperella</taxon>
    </lineage>
</organism>
<dbReference type="PANTHER" id="PTHR45947:SF3">
    <property type="entry name" value="SULFOQUINOVOSYL TRANSFERASE SQD2"/>
    <property type="match status" value="1"/>
</dbReference>
<dbReference type="OrthoDB" id="9801573at2"/>
<dbReference type="Pfam" id="PF13439">
    <property type="entry name" value="Glyco_transf_4"/>
    <property type="match status" value="1"/>
</dbReference>
<dbReference type="SUPFAM" id="SSF53756">
    <property type="entry name" value="UDP-Glycosyltransferase/glycogen phosphorylase"/>
    <property type="match status" value="2"/>
</dbReference>
<dbReference type="Pfam" id="PF00534">
    <property type="entry name" value="Glycos_transf_1"/>
    <property type="match status" value="1"/>
</dbReference>